<comment type="caution">
    <text evidence="11">The sequence shown here is derived from an EMBL/GenBank/DDBJ whole genome shotgun (WGS) entry which is preliminary data.</text>
</comment>
<dbReference type="RefSeq" id="WP_106348009.1">
    <property type="nucleotide sequence ID" value="NZ_PVUE01000003.1"/>
</dbReference>
<dbReference type="Pfam" id="PF00441">
    <property type="entry name" value="Acyl-CoA_dh_1"/>
    <property type="match status" value="1"/>
</dbReference>
<dbReference type="InterPro" id="IPR036250">
    <property type="entry name" value="AcylCo_DH-like_C"/>
</dbReference>
<keyword evidence="12" id="KW-1185">Reference proteome</keyword>
<protein>
    <submittedName>
        <fullName evidence="11">Acyl-CoA dehydrogenase</fullName>
    </submittedName>
</protein>
<feature type="domain" description="Acyl-CoA oxidase/dehydrogenase middle" evidence="9">
    <location>
        <begin position="136"/>
        <end position="235"/>
    </location>
</feature>
<dbReference type="GO" id="GO:0005737">
    <property type="term" value="C:cytoplasm"/>
    <property type="evidence" value="ECO:0007669"/>
    <property type="project" value="TreeGrafter"/>
</dbReference>
<evidence type="ECO:0000313" key="12">
    <source>
        <dbReference type="Proteomes" id="UP000237752"/>
    </source>
</evidence>
<evidence type="ECO:0000256" key="3">
    <source>
        <dbReference type="ARBA" id="ARBA00011738"/>
    </source>
</evidence>
<dbReference type="InterPro" id="IPR009100">
    <property type="entry name" value="AcylCoA_DH/oxidase_NM_dom_sf"/>
</dbReference>
<dbReference type="SUPFAM" id="SSF56645">
    <property type="entry name" value="Acyl-CoA dehydrogenase NM domain-like"/>
    <property type="match status" value="1"/>
</dbReference>
<dbReference type="Gene3D" id="1.10.540.10">
    <property type="entry name" value="Acyl-CoA dehydrogenase/oxidase, N-terminal domain"/>
    <property type="match status" value="1"/>
</dbReference>
<dbReference type="Proteomes" id="UP000237752">
    <property type="component" value="Unassembled WGS sequence"/>
</dbReference>
<reference evidence="11 12" key="1">
    <citation type="submission" date="2018-03" db="EMBL/GenBank/DDBJ databases">
        <title>Genomic Encyclopedia of Archaeal and Bacterial Type Strains, Phase II (KMG-II): from individual species to whole genera.</title>
        <authorList>
            <person name="Goeker M."/>
        </authorList>
    </citation>
    <scope>NUCLEOTIDE SEQUENCE [LARGE SCALE GENOMIC DNA]</scope>
    <source>
        <strain evidence="11 12">DSM 100065</strain>
    </source>
</reference>
<accession>A0A2T1A3A2</accession>
<evidence type="ECO:0000256" key="5">
    <source>
        <dbReference type="ARBA" id="ARBA00022827"/>
    </source>
</evidence>
<proteinExistence type="inferred from homology"/>
<dbReference type="InterPro" id="IPR006091">
    <property type="entry name" value="Acyl-CoA_Oxase/DH_mid-dom"/>
</dbReference>
<evidence type="ECO:0000256" key="7">
    <source>
        <dbReference type="RuleBase" id="RU362125"/>
    </source>
</evidence>
<evidence type="ECO:0000256" key="2">
    <source>
        <dbReference type="ARBA" id="ARBA00009347"/>
    </source>
</evidence>
<dbReference type="InterPro" id="IPR046373">
    <property type="entry name" value="Acyl-CoA_Oxase/DH_mid-dom_sf"/>
</dbReference>
<evidence type="ECO:0000259" key="10">
    <source>
        <dbReference type="Pfam" id="PF02771"/>
    </source>
</evidence>
<feature type="domain" description="Acyl-CoA dehydrogenase/oxidase C-terminal" evidence="8">
    <location>
        <begin position="247"/>
        <end position="396"/>
    </location>
</feature>
<dbReference type="GO" id="GO:0050660">
    <property type="term" value="F:flavin adenine dinucleotide binding"/>
    <property type="evidence" value="ECO:0007669"/>
    <property type="project" value="InterPro"/>
</dbReference>
<sequence length="417" mass="46779">MDFAPTDKTKKLQDGISQFLEEHIYPNEELYEQQVIESGKARTQPPIMEELKAKAREKGLWNLFLPAGSQWSEPISNLEYAPLAELMGRSIFMAPEAFNCNPPDTGNMEILNHFGTDEQKETWLKPLLGGEIRSSYAMTEPAVASSDASNVSTRIERDGDDYVINGTKWFITGANRDRTEIFILMGVTDPNADRHRRHSQILIPRRTPGVTVARDLTLMGYDPFETHAEVEFKDVRVPVSNLLGEEGGGFAMSQARLGPGRIHHCMRMIGLAERSLELLIKRANDRVAFGAPLSEQGVVREWIANSRMEIDQARLYTLYTAYLMDTVGNREAASQISGIKVAVPEMALKVIDRAIQMHGAGGMSQDFPLARAWVEARTMRFVDGPDEVHRRGVARSELRRYAGYTNDGLHGVHAHLR</sequence>
<evidence type="ECO:0000313" key="11">
    <source>
        <dbReference type="EMBL" id="PRZ43024.1"/>
    </source>
</evidence>
<dbReference type="Gene3D" id="1.20.140.10">
    <property type="entry name" value="Butyryl-CoA Dehydrogenase, subunit A, domain 3"/>
    <property type="match status" value="1"/>
</dbReference>
<organism evidence="11 12">
    <name type="scientific">Antricoccus suffuscus</name>
    <dbReference type="NCBI Taxonomy" id="1629062"/>
    <lineage>
        <taxon>Bacteria</taxon>
        <taxon>Bacillati</taxon>
        <taxon>Actinomycetota</taxon>
        <taxon>Actinomycetes</taxon>
        <taxon>Geodermatophilales</taxon>
        <taxon>Antricoccaceae</taxon>
        <taxon>Antricoccus</taxon>
    </lineage>
</organism>
<dbReference type="AlphaFoldDB" id="A0A2T1A3A2"/>
<comment type="similarity">
    <text evidence="2 7">Belongs to the acyl-CoA dehydrogenase family.</text>
</comment>
<dbReference type="EMBL" id="PVUE01000003">
    <property type="protein sequence ID" value="PRZ43024.1"/>
    <property type="molecule type" value="Genomic_DNA"/>
</dbReference>
<gene>
    <name evidence="11" type="ORF">CLV47_10380</name>
</gene>
<feature type="domain" description="Acyl-CoA dehydrogenase/oxidase N-terminal" evidence="10">
    <location>
        <begin position="6"/>
        <end position="131"/>
    </location>
</feature>
<dbReference type="InterPro" id="IPR013786">
    <property type="entry name" value="AcylCoA_DH/ox_N"/>
</dbReference>
<dbReference type="SUPFAM" id="SSF47203">
    <property type="entry name" value="Acyl-CoA dehydrogenase C-terminal domain-like"/>
    <property type="match status" value="1"/>
</dbReference>
<dbReference type="InterPro" id="IPR037069">
    <property type="entry name" value="AcylCoA_DH/ox_N_sf"/>
</dbReference>
<dbReference type="InterPro" id="IPR050741">
    <property type="entry name" value="Acyl-CoA_dehydrogenase"/>
</dbReference>
<keyword evidence="5 7" id="KW-0274">FAD</keyword>
<evidence type="ECO:0000256" key="6">
    <source>
        <dbReference type="ARBA" id="ARBA00023002"/>
    </source>
</evidence>
<dbReference type="FunFam" id="2.40.110.10:FF:000002">
    <property type="entry name" value="Acyl-CoA dehydrogenase fadE12"/>
    <property type="match status" value="1"/>
</dbReference>
<dbReference type="OrthoDB" id="142556at2"/>
<evidence type="ECO:0000256" key="1">
    <source>
        <dbReference type="ARBA" id="ARBA00001974"/>
    </source>
</evidence>
<keyword evidence="6 7" id="KW-0560">Oxidoreductase</keyword>
<evidence type="ECO:0000259" key="8">
    <source>
        <dbReference type="Pfam" id="PF00441"/>
    </source>
</evidence>
<comment type="subunit">
    <text evidence="3">Homodimer.</text>
</comment>
<keyword evidence="4 7" id="KW-0285">Flavoprotein</keyword>
<evidence type="ECO:0000256" key="4">
    <source>
        <dbReference type="ARBA" id="ARBA00022630"/>
    </source>
</evidence>
<comment type="cofactor">
    <cofactor evidence="1 7">
        <name>FAD</name>
        <dbReference type="ChEBI" id="CHEBI:57692"/>
    </cofactor>
</comment>
<dbReference type="PANTHER" id="PTHR48083:SF13">
    <property type="entry name" value="ACYL-COA DEHYDROGENASE FAMILY MEMBER 11"/>
    <property type="match status" value="1"/>
</dbReference>
<dbReference type="Pfam" id="PF02771">
    <property type="entry name" value="Acyl-CoA_dh_N"/>
    <property type="match status" value="1"/>
</dbReference>
<name>A0A2T1A3A2_9ACTN</name>
<evidence type="ECO:0000259" key="9">
    <source>
        <dbReference type="Pfam" id="PF02770"/>
    </source>
</evidence>
<dbReference type="GO" id="GO:0033539">
    <property type="term" value="P:fatty acid beta-oxidation using acyl-CoA dehydrogenase"/>
    <property type="evidence" value="ECO:0007669"/>
    <property type="project" value="TreeGrafter"/>
</dbReference>
<dbReference type="Gene3D" id="2.40.110.10">
    <property type="entry name" value="Butyryl-CoA Dehydrogenase, subunit A, domain 2"/>
    <property type="match status" value="1"/>
</dbReference>
<dbReference type="InterPro" id="IPR009075">
    <property type="entry name" value="AcylCo_DH/oxidase_C"/>
</dbReference>
<dbReference type="PANTHER" id="PTHR48083">
    <property type="entry name" value="MEDIUM-CHAIN SPECIFIC ACYL-COA DEHYDROGENASE, MITOCHONDRIAL-RELATED"/>
    <property type="match status" value="1"/>
</dbReference>
<dbReference type="GO" id="GO:0003995">
    <property type="term" value="F:acyl-CoA dehydrogenase activity"/>
    <property type="evidence" value="ECO:0007669"/>
    <property type="project" value="TreeGrafter"/>
</dbReference>
<dbReference type="Pfam" id="PF02770">
    <property type="entry name" value="Acyl-CoA_dh_M"/>
    <property type="match status" value="1"/>
</dbReference>